<organism evidence="3 4">
    <name type="scientific">Sneathiella chinensis</name>
    <dbReference type="NCBI Taxonomy" id="349750"/>
    <lineage>
        <taxon>Bacteria</taxon>
        <taxon>Pseudomonadati</taxon>
        <taxon>Pseudomonadota</taxon>
        <taxon>Alphaproteobacteria</taxon>
        <taxon>Sneathiellales</taxon>
        <taxon>Sneathiellaceae</taxon>
        <taxon>Sneathiella</taxon>
    </lineage>
</organism>
<feature type="signal peptide" evidence="2">
    <location>
        <begin position="1"/>
        <end position="16"/>
    </location>
</feature>
<sequence>MKKIAMLCGFALSAFAGMGTAAAVEMKYAAAAAETTPWVAEMKDQAQRIEENSGGAIKVQVFTGGALGDEVKLVQSLRRGRLQAAYVSTVPLASIVPEIGVMEAPFLWESNEERDFVMDNYLFDIYSELAEDKGLKLLAWSELGSTSLSGDRVIVKPEDVKGMRLRIPEAKSSVHYINYLGATPTTIPVLETASALQTGLVDGVFTTTIANFFFDFYKNVSHISMTEGTYYATMHLVSKKWFDGLSEEQQAAVLKDAQRTTVPGRTRLRAVTQGLAKKIEEAGVTVTYLTPEQRNVWRDHFKASNDELLDLLGGKSREVFETILKAKAEFKSSKS</sequence>
<dbReference type="NCBIfam" id="NF037995">
    <property type="entry name" value="TRAP_S1"/>
    <property type="match status" value="1"/>
</dbReference>
<dbReference type="Proteomes" id="UP001161409">
    <property type="component" value="Unassembled WGS sequence"/>
</dbReference>
<evidence type="ECO:0000313" key="4">
    <source>
        <dbReference type="Proteomes" id="UP001161409"/>
    </source>
</evidence>
<dbReference type="PANTHER" id="PTHR33376">
    <property type="match status" value="1"/>
</dbReference>
<dbReference type="Pfam" id="PF03480">
    <property type="entry name" value="DctP"/>
    <property type="match status" value="1"/>
</dbReference>
<keyword evidence="1 2" id="KW-0732">Signal</keyword>
<reference evidence="3" key="1">
    <citation type="journal article" date="2014" name="Int. J. Syst. Evol. Microbiol.">
        <title>Complete genome of a new Firmicutes species belonging to the dominant human colonic microbiota ('Ruminococcus bicirculans') reveals two chromosomes and a selective capacity to utilize plant glucans.</title>
        <authorList>
            <consortium name="NISC Comparative Sequencing Program"/>
            <person name="Wegmann U."/>
            <person name="Louis P."/>
            <person name="Goesmann A."/>
            <person name="Henrissat B."/>
            <person name="Duncan S.H."/>
            <person name="Flint H.J."/>
        </authorList>
    </citation>
    <scope>NUCLEOTIDE SEQUENCE</scope>
    <source>
        <strain evidence="3">NBRC 103408</strain>
    </source>
</reference>
<protein>
    <recommendedName>
        <fullName evidence="5">C4-dicarboxylate ABC transporter substrate-binding protein</fullName>
    </recommendedName>
</protein>
<keyword evidence="4" id="KW-1185">Reference proteome</keyword>
<dbReference type="CDD" id="cd13603">
    <property type="entry name" value="PBP2_TRAP_Siap_TeaA_like"/>
    <property type="match status" value="1"/>
</dbReference>
<dbReference type="EMBL" id="BSNF01000007">
    <property type="protein sequence ID" value="GLQ06778.1"/>
    <property type="molecule type" value="Genomic_DNA"/>
</dbReference>
<evidence type="ECO:0000256" key="2">
    <source>
        <dbReference type="SAM" id="SignalP"/>
    </source>
</evidence>
<reference evidence="3" key="2">
    <citation type="submission" date="2023-01" db="EMBL/GenBank/DDBJ databases">
        <title>Draft genome sequence of Sneathiella chinensis strain NBRC 103408.</title>
        <authorList>
            <person name="Sun Q."/>
            <person name="Mori K."/>
        </authorList>
    </citation>
    <scope>NUCLEOTIDE SEQUENCE</scope>
    <source>
        <strain evidence="3">NBRC 103408</strain>
    </source>
</reference>
<dbReference type="RefSeq" id="WP_169562134.1">
    <property type="nucleotide sequence ID" value="NZ_BSNF01000007.1"/>
</dbReference>
<evidence type="ECO:0000313" key="3">
    <source>
        <dbReference type="EMBL" id="GLQ06778.1"/>
    </source>
</evidence>
<proteinExistence type="predicted"/>
<dbReference type="PANTHER" id="PTHR33376:SF5">
    <property type="entry name" value="EXTRACYTOPLASMIC SOLUTE RECEPTOR PROTEIN"/>
    <property type="match status" value="1"/>
</dbReference>
<comment type="caution">
    <text evidence="3">The sequence shown here is derived from an EMBL/GenBank/DDBJ whole genome shotgun (WGS) entry which is preliminary data.</text>
</comment>
<dbReference type="InterPro" id="IPR038404">
    <property type="entry name" value="TRAP_DctP_sf"/>
</dbReference>
<evidence type="ECO:0000256" key="1">
    <source>
        <dbReference type="ARBA" id="ARBA00022729"/>
    </source>
</evidence>
<accession>A0ABQ5U4Y6</accession>
<gene>
    <name evidence="3" type="ORF">GCM10007924_19990</name>
</gene>
<name>A0ABQ5U4Y6_9PROT</name>
<dbReference type="Gene3D" id="3.40.190.170">
    <property type="entry name" value="Bacterial extracellular solute-binding protein, family 7"/>
    <property type="match status" value="1"/>
</dbReference>
<evidence type="ECO:0008006" key="5">
    <source>
        <dbReference type="Google" id="ProtNLM"/>
    </source>
</evidence>
<dbReference type="InterPro" id="IPR018389">
    <property type="entry name" value="DctP_fam"/>
</dbReference>
<feature type="chain" id="PRO_5045630736" description="C4-dicarboxylate ABC transporter substrate-binding protein" evidence="2">
    <location>
        <begin position="17"/>
        <end position="335"/>
    </location>
</feature>